<accession>A0A2P5BQW5</accession>
<evidence type="ECO:0000259" key="5">
    <source>
        <dbReference type="Pfam" id="PF14368"/>
    </source>
</evidence>
<keyword evidence="2" id="KW-0813">Transport</keyword>
<feature type="chain" id="PRO_5015146216" evidence="4">
    <location>
        <begin position="23"/>
        <end position="133"/>
    </location>
</feature>
<dbReference type="EMBL" id="JXTC01000477">
    <property type="protein sequence ID" value="PON51199.1"/>
    <property type="molecule type" value="Genomic_DNA"/>
</dbReference>
<dbReference type="AlphaFoldDB" id="A0A2P5BQW5"/>
<dbReference type="PANTHER" id="PTHR33286">
    <property type="entry name" value="BIFUNCTIONAL INHIBITOR/LIPID-TRANSFER PROTEIN/SEED STORAGE 2S ALBUMIN SUPERFAMILY PROTEIN"/>
    <property type="match status" value="1"/>
</dbReference>
<evidence type="ECO:0000313" key="6">
    <source>
        <dbReference type="EMBL" id="PON51199.1"/>
    </source>
</evidence>
<keyword evidence="3" id="KW-0446">Lipid-binding</keyword>
<dbReference type="InParanoid" id="A0A2P5BQW5"/>
<dbReference type="SUPFAM" id="SSF47699">
    <property type="entry name" value="Bifunctional inhibitor/lipid-transfer protein/seed storage 2S albumin"/>
    <property type="match status" value="1"/>
</dbReference>
<dbReference type="Gene3D" id="1.10.110.10">
    <property type="entry name" value="Plant lipid-transfer and hydrophobic proteins"/>
    <property type="match status" value="1"/>
</dbReference>
<dbReference type="OrthoDB" id="653734at2759"/>
<evidence type="ECO:0000256" key="4">
    <source>
        <dbReference type="SAM" id="SignalP"/>
    </source>
</evidence>
<dbReference type="Proteomes" id="UP000237000">
    <property type="component" value="Unassembled WGS sequence"/>
</dbReference>
<dbReference type="InterPro" id="IPR036312">
    <property type="entry name" value="Bifun_inhib/LTP/seed_sf"/>
</dbReference>
<dbReference type="InterPro" id="IPR016140">
    <property type="entry name" value="Bifunc_inhib/LTP/seed_store"/>
</dbReference>
<name>A0A2P5BQW5_TREOI</name>
<comment type="caution">
    <text evidence="6">The sequence shown here is derived from an EMBL/GenBank/DDBJ whole genome shotgun (WGS) entry which is preliminary data.</text>
</comment>
<dbReference type="PANTHER" id="PTHR33286:SF1">
    <property type="entry name" value="OS01G0800600 PROTEIN"/>
    <property type="match status" value="1"/>
</dbReference>
<protein>
    <submittedName>
        <fullName evidence="6">Bifunctional inhibitor/plant lipid transfer protein/seed storage helical domain containing protein</fullName>
    </submittedName>
</protein>
<keyword evidence="4" id="KW-0732">Signal</keyword>
<feature type="domain" description="Bifunctional inhibitor/plant lipid transfer protein/seed storage helical" evidence="5">
    <location>
        <begin position="75"/>
        <end position="128"/>
    </location>
</feature>
<dbReference type="STRING" id="63057.A0A2P5BQW5"/>
<evidence type="ECO:0000256" key="3">
    <source>
        <dbReference type="ARBA" id="ARBA00023121"/>
    </source>
</evidence>
<evidence type="ECO:0000313" key="7">
    <source>
        <dbReference type="Proteomes" id="UP000237000"/>
    </source>
</evidence>
<sequence>MAKSNVIMVILAMSAITGLLLSGDKKLVGGVGFGCSGDVIGVATNCFIYVQKLPPISALPALPKLPFPMPFPVPKFEPSTKCCQSIDVTDVPCICEYIPTFVESRIDMARFVSVTAYCGKMLPRGSKCGSKQN</sequence>
<proteinExistence type="predicted"/>
<dbReference type="GO" id="GO:0008289">
    <property type="term" value="F:lipid binding"/>
    <property type="evidence" value="ECO:0007669"/>
    <property type="project" value="UniProtKB-KW"/>
</dbReference>
<organism evidence="6 7">
    <name type="scientific">Trema orientale</name>
    <name type="common">Charcoal tree</name>
    <name type="synonym">Celtis orientalis</name>
    <dbReference type="NCBI Taxonomy" id="63057"/>
    <lineage>
        <taxon>Eukaryota</taxon>
        <taxon>Viridiplantae</taxon>
        <taxon>Streptophyta</taxon>
        <taxon>Embryophyta</taxon>
        <taxon>Tracheophyta</taxon>
        <taxon>Spermatophyta</taxon>
        <taxon>Magnoliopsida</taxon>
        <taxon>eudicotyledons</taxon>
        <taxon>Gunneridae</taxon>
        <taxon>Pentapetalae</taxon>
        <taxon>rosids</taxon>
        <taxon>fabids</taxon>
        <taxon>Rosales</taxon>
        <taxon>Cannabaceae</taxon>
        <taxon>Trema</taxon>
    </lineage>
</organism>
<evidence type="ECO:0000256" key="1">
    <source>
        <dbReference type="ARBA" id="ARBA00003211"/>
    </source>
</evidence>
<comment type="function">
    <text evidence="1">Plant non-specific lipid-transfer proteins transfer phospholipids as well as galactolipids across membranes. May play a role in wax or cutin deposition in the cell walls of expanding epidermal cells and certain secretory tissues.</text>
</comment>
<dbReference type="Pfam" id="PF14368">
    <property type="entry name" value="LTP_2"/>
    <property type="match status" value="1"/>
</dbReference>
<evidence type="ECO:0000256" key="2">
    <source>
        <dbReference type="ARBA" id="ARBA00022448"/>
    </source>
</evidence>
<feature type="signal peptide" evidence="4">
    <location>
        <begin position="1"/>
        <end position="22"/>
    </location>
</feature>
<keyword evidence="7" id="KW-1185">Reference proteome</keyword>
<reference evidence="7" key="1">
    <citation type="submission" date="2016-06" db="EMBL/GenBank/DDBJ databases">
        <title>Parallel loss of symbiosis genes in relatives of nitrogen-fixing non-legume Parasponia.</title>
        <authorList>
            <person name="Van Velzen R."/>
            <person name="Holmer R."/>
            <person name="Bu F."/>
            <person name="Rutten L."/>
            <person name="Van Zeijl A."/>
            <person name="Liu W."/>
            <person name="Santuari L."/>
            <person name="Cao Q."/>
            <person name="Sharma T."/>
            <person name="Shen D."/>
            <person name="Roswanjaya Y."/>
            <person name="Wardhani T."/>
            <person name="Kalhor M.S."/>
            <person name="Jansen J."/>
            <person name="Van den Hoogen J."/>
            <person name="Gungor B."/>
            <person name="Hartog M."/>
            <person name="Hontelez J."/>
            <person name="Verver J."/>
            <person name="Yang W.-C."/>
            <person name="Schijlen E."/>
            <person name="Repin R."/>
            <person name="Schilthuizen M."/>
            <person name="Schranz E."/>
            <person name="Heidstra R."/>
            <person name="Miyata K."/>
            <person name="Fedorova E."/>
            <person name="Kohlen W."/>
            <person name="Bisseling T."/>
            <person name="Smit S."/>
            <person name="Geurts R."/>
        </authorList>
    </citation>
    <scope>NUCLEOTIDE SEQUENCE [LARGE SCALE GENOMIC DNA]</scope>
    <source>
        <strain evidence="7">cv. RG33-2</strain>
    </source>
</reference>
<gene>
    <name evidence="6" type="ORF">TorRG33x02_312130</name>
</gene>